<evidence type="ECO:0000313" key="2">
    <source>
        <dbReference type="Proteomes" id="UP000268623"/>
    </source>
</evidence>
<sequence length="100" mass="11099">MPQPRKKWLQRFHDRRCVGCNRGLKMRRALVVGHTQIVVSSIDTSSPPKNSIVALPFAEVRKESMPSINLASASPPGCVLDRHPYLSATHSCAFLFRAGD</sequence>
<accession>A0A3M9XM12</accession>
<evidence type="ECO:0000313" key="1">
    <source>
        <dbReference type="EMBL" id="RNJ48742.1"/>
    </source>
</evidence>
<dbReference type="AlphaFoldDB" id="A0A3M9XM12"/>
<dbReference type="Proteomes" id="UP000268623">
    <property type="component" value="Unassembled WGS sequence"/>
</dbReference>
<keyword evidence="2" id="KW-1185">Reference proteome</keyword>
<name>A0A3M9XM12_9HYPH</name>
<reference evidence="1 2" key="1">
    <citation type="submission" date="2018-08" db="EMBL/GenBank/DDBJ databases">
        <title>Genome sequence of Methylocystis hirsuta CSC1, a methanotroph able to accumulate PHAs.</title>
        <authorList>
            <person name="Bordel S."/>
            <person name="Rodriguez E."/>
            <person name="Gancedo J."/>
            <person name="Munoz R."/>
        </authorList>
    </citation>
    <scope>NUCLEOTIDE SEQUENCE [LARGE SCALE GENOMIC DNA]</scope>
    <source>
        <strain evidence="1 2">CSC1</strain>
    </source>
</reference>
<protein>
    <submittedName>
        <fullName evidence="1">Uncharacterized protein</fullName>
    </submittedName>
</protein>
<organism evidence="1 2">
    <name type="scientific">Methylocystis hirsuta</name>
    <dbReference type="NCBI Taxonomy" id="369798"/>
    <lineage>
        <taxon>Bacteria</taxon>
        <taxon>Pseudomonadati</taxon>
        <taxon>Pseudomonadota</taxon>
        <taxon>Alphaproteobacteria</taxon>
        <taxon>Hyphomicrobiales</taxon>
        <taxon>Methylocystaceae</taxon>
        <taxon>Methylocystis</taxon>
    </lineage>
</organism>
<gene>
    <name evidence="1" type="ORF">D1O30_02950</name>
</gene>
<proteinExistence type="predicted"/>
<comment type="caution">
    <text evidence="1">The sequence shown here is derived from an EMBL/GenBank/DDBJ whole genome shotgun (WGS) entry which is preliminary data.</text>
</comment>
<dbReference type="EMBL" id="QWDD01000001">
    <property type="protein sequence ID" value="RNJ48742.1"/>
    <property type="molecule type" value="Genomic_DNA"/>
</dbReference>